<organism evidence="2">
    <name type="scientific">Escherichia coli</name>
    <dbReference type="NCBI Taxonomy" id="562"/>
    <lineage>
        <taxon>Bacteria</taxon>
        <taxon>Pseudomonadati</taxon>
        <taxon>Pseudomonadota</taxon>
        <taxon>Gammaproteobacteria</taxon>
        <taxon>Enterobacterales</taxon>
        <taxon>Enterobacteriaceae</taxon>
        <taxon>Escherichia</taxon>
    </lineage>
</organism>
<feature type="compositionally biased region" description="Polar residues" evidence="1">
    <location>
        <begin position="110"/>
        <end position="123"/>
    </location>
</feature>
<accession>A0A3G4RXS5</accession>
<gene>
    <name evidence="2" type="ORF">D0362_00244</name>
</gene>
<feature type="region of interest" description="Disordered" evidence="1">
    <location>
        <begin position="107"/>
        <end position="151"/>
    </location>
</feature>
<dbReference type="EMBL" id="MH847745">
    <property type="protein sequence ID" value="AYU70445.1"/>
    <property type="molecule type" value="Genomic_DNA"/>
</dbReference>
<keyword evidence="2" id="KW-0614">Plasmid</keyword>
<proteinExistence type="predicted"/>
<geneLocation type="plasmid" evidence="2">
    <name>p13-032</name>
</geneLocation>
<protein>
    <submittedName>
        <fullName evidence="2">Uncharacterized protein</fullName>
    </submittedName>
</protein>
<evidence type="ECO:0000313" key="2">
    <source>
        <dbReference type="EMBL" id="AYU70445.1"/>
    </source>
</evidence>
<dbReference type="AlphaFoldDB" id="A0A3G4RXS5"/>
<reference evidence="2" key="1">
    <citation type="journal article" date="2018" name="Vet. Microbiol.">
        <title>Characterization of plasmids harboring blaCTX-M genes in Escherichia coli from French pigs.</title>
        <authorList>
            <person name="Lucas P."/>
            <person name="Jouy E."/>
            <person name="Le Devendec L."/>
            <person name="de Boisseson C."/>
            <person name="Perrin-Guyomard A."/>
            <person name="Jove T."/>
            <person name="Blanchard Y."/>
            <person name="Touzain F."/>
            <person name="Kempf I."/>
        </authorList>
    </citation>
    <scope>NUCLEOTIDE SEQUENCE</scope>
    <source>
        <strain evidence="2">13-032</strain>
        <plasmid evidence="2">p13-032</plasmid>
    </source>
</reference>
<sequence length="151" mass="17281">MIFARFHALNVQQLHHGFAVRSPLKRLRNRDRMCKCNTVTRDDIPFAIWFRASPRHPRIQCVRASMWFPVLFRFLAHSLTNVRSLGCGERCHLSHVSVIPLLSFGDKSSDSPSNALRSSQTHETGFKCPSGHGRREKRLQSVSGGQARRYP</sequence>
<evidence type="ECO:0000256" key="1">
    <source>
        <dbReference type="SAM" id="MobiDB-lite"/>
    </source>
</evidence>
<name>A0A3G4RXS5_ECOLX</name>